<dbReference type="Proteomes" id="UP000054270">
    <property type="component" value="Unassembled WGS sequence"/>
</dbReference>
<evidence type="ECO:0000313" key="3">
    <source>
        <dbReference type="Proteomes" id="UP000054270"/>
    </source>
</evidence>
<dbReference type="EMBL" id="KN817523">
    <property type="protein sequence ID" value="KJA27630.1"/>
    <property type="molecule type" value="Genomic_DNA"/>
</dbReference>
<feature type="region of interest" description="Disordered" evidence="1">
    <location>
        <begin position="11"/>
        <end position="41"/>
    </location>
</feature>
<sequence>MCKSDCITNKGGCHLTDHKPHRLSKRQKQKGAAPPFTQPLSIHPPIAVSSVNALAVSGVDSDQDLSEAQEEEELQRALALSLSQEHLPNADLVTFHEPEIVQPIPSTPQPSTVRTVPYHSKPITCHMNKDWMREPEDRTKQAKKVMSRLGLDTTFTIVFWRRADFLPTILAVHDCPRWPKWVLEDSVDLFPELRFDPQDAVSTRKLEFYSFYASQWVVCTSTFPHQVRKNGFLLLRRREIAGTLEQCADFDVYKQLGTEAMPHFRDNLAGERAGVQMALQSRHVTPLNVLGSGDTETGSIRRKRQREEDSDAEAGPSSWHEPRFATPFSVSSSSPPSSPSPAHLLPVTAQAPEAAPSSPLREIQLSTVPAKKWPETVFAVDMVRVFEQVDSPALKKEYPQLRERIFAVLGHRVPESTFQEQRRHWSRASEQERVAIIKAGHSSSGLWLNLPKRGRARV</sequence>
<evidence type="ECO:0000256" key="1">
    <source>
        <dbReference type="SAM" id="MobiDB-lite"/>
    </source>
</evidence>
<protein>
    <submittedName>
        <fullName evidence="2">Uncharacterized protein</fullName>
    </submittedName>
</protein>
<dbReference type="InterPro" id="IPR003903">
    <property type="entry name" value="UIM_dom"/>
</dbReference>
<dbReference type="OMA" id="RRAIHEC"/>
<feature type="region of interest" description="Disordered" evidence="1">
    <location>
        <begin position="286"/>
        <end position="344"/>
    </location>
</feature>
<dbReference type="AlphaFoldDB" id="A0A0D2Q7A1"/>
<evidence type="ECO:0000313" key="2">
    <source>
        <dbReference type="EMBL" id="KJA27630.1"/>
    </source>
</evidence>
<keyword evidence="3" id="KW-1185">Reference proteome</keyword>
<reference evidence="3" key="1">
    <citation type="submission" date="2014-04" db="EMBL/GenBank/DDBJ databases">
        <title>Evolutionary Origins and Diversification of the Mycorrhizal Mutualists.</title>
        <authorList>
            <consortium name="DOE Joint Genome Institute"/>
            <consortium name="Mycorrhizal Genomics Consortium"/>
            <person name="Kohler A."/>
            <person name="Kuo A."/>
            <person name="Nagy L.G."/>
            <person name="Floudas D."/>
            <person name="Copeland A."/>
            <person name="Barry K.W."/>
            <person name="Cichocki N."/>
            <person name="Veneault-Fourrey C."/>
            <person name="LaButti K."/>
            <person name="Lindquist E.A."/>
            <person name="Lipzen A."/>
            <person name="Lundell T."/>
            <person name="Morin E."/>
            <person name="Murat C."/>
            <person name="Riley R."/>
            <person name="Ohm R."/>
            <person name="Sun H."/>
            <person name="Tunlid A."/>
            <person name="Henrissat B."/>
            <person name="Grigoriev I.V."/>
            <person name="Hibbett D.S."/>
            <person name="Martin F."/>
        </authorList>
    </citation>
    <scope>NUCLEOTIDE SEQUENCE [LARGE SCALE GENOMIC DNA]</scope>
    <source>
        <strain evidence="3">FD-334 SS-4</strain>
    </source>
</reference>
<dbReference type="PROSITE" id="PS50330">
    <property type="entry name" value="UIM"/>
    <property type="match status" value="1"/>
</dbReference>
<proteinExistence type="predicted"/>
<accession>A0A0D2Q7A1</accession>
<name>A0A0D2Q7A1_HYPSF</name>
<dbReference type="OrthoDB" id="3070840at2759"/>
<organism evidence="2 3">
    <name type="scientific">Hypholoma sublateritium (strain FD-334 SS-4)</name>
    <dbReference type="NCBI Taxonomy" id="945553"/>
    <lineage>
        <taxon>Eukaryota</taxon>
        <taxon>Fungi</taxon>
        <taxon>Dikarya</taxon>
        <taxon>Basidiomycota</taxon>
        <taxon>Agaricomycotina</taxon>
        <taxon>Agaricomycetes</taxon>
        <taxon>Agaricomycetidae</taxon>
        <taxon>Agaricales</taxon>
        <taxon>Agaricineae</taxon>
        <taxon>Strophariaceae</taxon>
        <taxon>Hypholoma</taxon>
    </lineage>
</organism>
<dbReference type="STRING" id="945553.A0A0D2Q7A1"/>
<feature type="compositionally biased region" description="Basic residues" evidence="1">
    <location>
        <begin position="19"/>
        <end position="29"/>
    </location>
</feature>
<gene>
    <name evidence="2" type="ORF">HYPSUDRAFT_197824</name>
</gene>